<evidence type="ECO:0000313" key="3">
    <source>
        <dbReference type="Proteomes" id="UP000294901"/>
    </source>
</evidence>
<dbReference type="InterPro" id="IPR041657">
    <property type="entry name" value="HTH_17"/>
</dbReference>
<protein>
    <submittedName>
        <fullName evidence="2">Helix-turn-helix protein</fullName>
    </submittedName>
</protein>
<gene>
    <name evidence="2" type="ORF">C8E87_2606</name>
</gene>
<dbReference type="OrthoDB" id="3541350at2"/>
<dbReference type="Proteomes" id="UP000294901">
    <property type="component" value="Unassembled WGS sequence"/>
</dbReference>
<organism evidence="2 3">
    <name type="scientific">Paractinoplanes brasiliensis</name>
    <dbReference type="NCBI Taxonomy" id="52695"/>
    <lineage>
        <taxon>Bacteria</taxon>
        <taxon>Bacillati</taxon>
        <taxon>Actinomycetota</taxon>
        <taxon>Actinomycetes</taxon>
        <taxon>Micromonosporales</taxon>
        <taxon>Micromonosporaceae</taxon>
        <taxon>Paractinoplanes</taxon>
    </lineage>
</organism>
<comment type="caution">
    <text evidence="2">The sequence shown here is derived from an EMBL/GenBank/DDBJ whole genome shotgun (WGS) entry which is preliminary data.</text>
</comment>
<reference evidence="2 3" key="1">
    <citation type="submission" date="2019-03" db="EMBL/GenBank/DDBJ databases">
        <title>Sequencing the genomes of 1000 actinobacteria strains.</title>
        <authorList>
            <person name="Klenk H.-P."/>
        </authorList>
    </citation>
    <scope>NUCLEOTIDE SEQUENCE [LARGE SCALE GENOMIC DNA]</scope>
    <source>
        <strain evidence="2 3">DSM 43805</strain>
    </source>
</reference>
<name>A0A4R6JS81_9ACTN</name>
<dbReference type="EMBL" id="SNWR01000001">
    <property type="protein sequence ID" value="TDO38937.1"/>
    <property type="molecule type" value="Genomic_DNA"/>
</dbReference>
<sequence length="98" mass="10372">MSDHRRTRTPRRPDTSEAHRWSLQEITALGVTTDVVTAGQILGMSRNTAYAHARSGTFPIPVIKAGRQYRVAVAALLAVLQPAAPGAAPGNATGDMPP</sequence>
<dbReference type="RefSeq" id="WP_133873341.1">
    <property type="nucleotide sequence ID" value="NZ_BOMD01000130.1"/>
</dbReference>
<feature type="domain" description="Helix-turn-helix" evidence="1">
    <location>
        <begin position="40"/>
        <end position="81"/>
    </location>
</feature>
<proteinExistence type="predicted"/>
<accession>A0A4R6JS81</accession>
<evidence type="ECO:0000259" key="1">
    <source>
        <dbReference type="Pfam" id="PF12728"/>
    </source>
</evidence>
<keyword evidence="3" id="KW-1185">Reference proteome</keyword>
<evidence type="ECO:0000313" key="2">
    <source>
        <dbReference type="EMBL" id="TDO38937.1"/>
    </source>
</evidence>
<dbReference type="AlphaFoldDB" id="A0A4R6JS81"/>
<dbReference type="Pfam" id="PF12728">
    <property type="entry name" value="HTH_17"/>
    <property type="match status" value="1"/>
</dbReference>